<keyword evidence="9" id="KW-0119">Carbohydrate metabolism</keyword>
<evidence type="ECO:0000256" key="5">
    <source>
        <dbReference type="ARBA" id="ARBA00022989"/>
    </source>
</evidence>
<protein>
    <recommendedName>
        <fullName evidence="9">Carbohydrate sulfotransferase</fullName>
        <ecNumber evidence="9">2.8.2.-</ecNumber>
    </recommendedName>
</protein>
<comment type="subcellular location">
    <subcellularLocation>
        <location evidence="1 9">Golgi apparatus membrane</location>
        <topology evidence="1 9">Single-pass type II membrane protein</topology>
    </subcellularLocation>
</comment>
<dbReference type="GO" id="GO:0016051">
    <property type="term" value="P:carbohydrate biosynthetic process"/>
    <property type="evidence" value="ECO:0007669"/>
    <property type="project" value="InterPro"/>
</dbReference>
<keyword evidence="4" id="KW-0812">Transmembrane</keyword>
<dbReference type="Pfam" id="PF03567">
    <property type="entry name" value="Sulfotransfer_2"/>
    <property type="match status" value="1"/>
</dbReference>
<evidence type="ECO:0000256" key="8">
    <source>
        <dbReference type="ARBA" id="ARBA00023180"/>
    </source>
</evidence>
<organism evidence="10 11">
    <name type="scientific">Halocaridina rubra</name>
    <name type="common">Hawaiian red shrimp</name>
    <dbReference type="NCBI Taxonomy" id="373956"/>
    <lineage>
        <taxon>Eukaryota</taxon>
        <taxon>Metazoa</taxon>
        <taxon>Ecdysozoa</taxon>
        <taxon>Arthropoda</taxon>
        <taxon>Crustacea</taxon>
        <taxon>Multicrustacea</taxon>
        <taxon>Malacostraca</taxon>
        <taxon>Eumalacostraca</taxon>
        <taxon>Eucarida</taxon>
        <taxon>Decapoda</taxon>
        <taxon>Pleocyemata</taxon>
        <taxon>Caridea</taxon>
        <taxon>Atyoidea</taxon>
        <taxon>Atyidae</taxon>
        <taxon>Halocaridina</taxon>
    </lineage>
</organism>
<dbReference type="EMBL" id="JAXCGZ010003928">
    <property type="protein sequence ID" value="KAK7082662.1"/>
    <property type="molecule type" value="Genomic_DNA"/>
</dbReference>
<keyword evidence="5" id="KW-1133">Transmembrane helix</keyword>
<evidence type="ECO:0000256" key="1">
    <source>
        <dbReference type="ARBA" id="ARBA00004323"/>
    </source>
</evidence>
<dbReference type="Proteomes" id="UP001381693">
    <property type="component" value="Unassembled WGS sequence"/>
</dbReference>
<keyword evidence="7" id="KW-0472">Membrane</keyword>
<name>A0AAN8XEA5_HALRR</name>
<comment type="caution">
    <text evidence="10">The sequence shown here is derived from an EMBL/GenBank/DDBJ whole genome shotgun (WGS) entry which is preliminary data.</text>
</comment>
<comment type="similarity">
    <text evidence="2 9">Belongs to the sulfotransferase 2 family.</text>
</comment>
<keyword evidence="11" id="KW-1185">Reference proteome</keyword>
<accession>A0AAN8XEA5</accession>
<dbReference type="AlphaFoldDB" id="A0AAN8XEA5"/>
<dbReference type="EC" id="2.8.2.-" evidence="9"/>
<keyword evidence="9" id="KW-0735">Signal-anchor</keyword>
<evidence type="ECO:0000313" key="10">
    <source>
        <dbReference type="EMBL" id="KAK7082662.1"/>
    </source>
</evidence>
<evidence type="ECO:0000313" key="11">
    <source>
        <dbReference type="Proteomes" id="UP001381693"/>
    </source>
</evidence>
<dbReference type="PANTHER" id="PTHR12137">
    <property type="entry name" value="CARBOHYDRATE SULFOTRANSFERASE"/>
    <property type="match status" value="1"/>
</dbReference>
<evidence type="ECO:0000256" key="4">
    <source>
        <dbReference type="ARBA" id="ARBA00022692"/>
    </source>
</evidence>
<reference evidence="10 11" key="1">
    <citation type="submission" date="2023-11" db="EMBL/GenBank/DDBJ databases">
        <title>Halocaridina rubra genome assembly.</title>
        <authorList>
            <person name="Smith C."/>
        </authorList>
    </citation>
    <scope>NUCLEOTIDE SEQUENCE [LARGE SCALE GENOMIC DNA]</scope>
    <source>
        <strain evidence="10">EP-1</strain>
        <tissue evidence="10">Whole</tissue>
    </source>
</reference>
<gene>
    <name evidence="10" type="ORF">SK128_022131</name>
</gene>
<evidence type="ECO:0000256" key="6">
    <source>
        <dbReference type="ARBA" id="ARBA00023034"/>
    </source>
</evidence>
<evidence type="ECO:0000256" key="3">
    <source>
        <dbReference type="ARBA" id="ARBA00022679"/>
    </source>
</evidence>
<keyword evidence="3 9" id="KW-0808">Transferase</keyword>
<evidence type="ECO:0000256" key="9">
    <source>
        <dbReference type="RuleBase" id="RU364020"/>
    </source>
</evidence>
<dbReference type="GO" id="GO:0000139">
    <property type="term" value="C:Golgi membrane"/>
    <property type="evidence" value="ECO:0007669"/>
    <property type="project" value="UniProtKB-SubCell"/>
</dbReference>
<keyword evidence="6 9" id="KW-0333">Golgi apparatus</keyword>
<proteinExistence type="inferred from homology"/>
<dbReference type="PANTHER" id="PTHR12137:SF54">
    <property type="entry name" value="CARBOHYDRATE SULFOTRANSFERASE"/>
    <property type="match status" value="1"/>
</dbReference>
<keyword evidence="8 9" id="KW-0325">Glycoprotein</keyword>
<dbReference type="InterPro" id="IPR005331">
    <property type="entry name" value="Sulfotransferase"/>
</dbReference>
<evidence type="ECO:0000256" key="2">
    <source>
        <dbReference type="ARBA" id="ARBA00006339"/>
    </source>
</evidence>
<evidence type="ECO:0000256" key="7">
    <source>
        <dbReference type="ARBA" id="ARBA00023136"/>
    </source>
</evidence>
<dbReference type="GO" id="GO:0008146">
    <property type="term" value="F:sulfotransferase activity"/>
    <property type="evidence" value="ECO:0007669"/>
    <property type="project" value="InterPro"/>
</dbReference>
<dbReference type="InterPro" id="IPR018011">
    <property type="entry name" value="Carb_sulfotrans_8-10"/>
</dbReference>
<sequence>MSTTWKTHIIRMNSNYLTSPEGYDPHHTKDILLSSNREYLKTEVFQSTIKVITVRHPFQRLVSAYRDKFHNGQKIPIPRTKSEKLKFLNFMGPVLASLNLTHRFYDNNLYLTFEEFVKFIIKDGLMSINRSTTLSNPHWLPYYRLCHPCHINYDFIIEMDHAEEEMTWLSRHLNITEISPNLSLNKQPSIEEFSDLMEKYFNSLPPRLYERLVSLLSFDFHLFNYVIPQQGIRTK</sequence>